<accession>A0A250XQJ5</accession>
<feature type="repeat" description="ANK" evidence="3">
    <location>
        <begin position="71"/>
        <end position="103"/>
    </location>
</feature>
<sequence length="184" mass="20572">MEKNPWWKSLQGPFPSFEGPVGVKPDGGGSIRGCGRVSNMALHQAVCNQDIEAIKRLVNSEGRSINEVEAAGNTPLHNAAYEGWLKGVQELVLLGAKVNASNNAGDKPWHWAKNMGHEDIMSLLEQHGATKMKGKVLVQEHIPKVKDFYSKDCWSHHPKPYSDFMEAKQREYDAIEADRKRVIK</sequence>
<comment type="caution">
    <text evidence="4">The sequence shown here is derived from an EMBL/GenBank/DDBJ whole genome shotgun (WGS) entry which is preliminary data.</text>
</comment>
<dbReference type="OrthoDB" id="71307at2759"/>
<protein>
    <submittedName>
        <fullName evidence="4">Uncharacterized protein</fullName>
    </submittedName>
</protein>
<dbReference type="Pfam" id="PF12796">
    <property type="entry name" value="Ank_2"/>
    <property type="match status" value="1"/>
</dbReference>
<evidence type="ECO:0000256" key="1">
    <source>
        <dbReference type="ARBA" id="ARBA00022737"/>
    </source>
</evidence>
<organism evidence="4 5">
    <name type="scientific">Chlamydomonas eustigma</name>
    <dbReference type="NCBI Taxonomy" id="1157962"/>
    <lineage>
        <taxon>Eukaryota</taxon>
        <taxon>Viridiplantae</taxon>
        <taxon>Chlorophyta</taxon>
        <taxon>core chlorophytes</taxon>
        <taxon>Chlorophyceae</taxon>
        <taxon>CS clade</taxon>
        <taxon>Chlamydomonadales</taxon>
        <taxon>Chlamydomonadaceae</taxon>
        <taxon>Chlamydomonas</taxon>
    </lineage>
</organism>
<evidence type="ECO:0000256" key="3">
    <source>
        <dbReference type="PROSITE-ProRule" id="PRU00023"/>
    </source>
</evidence>
<dbReference type="PROSITE" id="PS50088">
    <property type="entry name" value="ANK_REPEAT"/>
    <property type="match status" value="1"/>
</dbReference>
<dbReference type="InterPro" id="IPR002110">
    <property type="entry name" value="Ankyrin_rpt"/>
</dbReference>
<dbReference type="PANTHER" id="PTHR24171:SF9">
    <property type="entry name" value="ANKYRIN REPEAT DOMAIN-CONTAINING PROTEIN 39"/>
    <property type="match status" value="1"/>
</dbReference>
<evidence type="ECO:0000313" key="5">
    <source>
        <dbReference type="Proteomes" id="UP000232323"/>
    </source>
</evidence>
<dbReference type="SMART" id="SM00248">
    <property type="entry name" value="ANK"/>
    <property type="match status" value="3"/>
</dbReference>
<dbReference type="Proteomes" id="UP000232323">
    <property type="component" value="Unassembled WGS sequence"/>
</dbReference>
<dbReference type="AlphaFoldDB" id="A0A250XQJ5"/>
<keyword evidence="1" id="KW-0677">Repeat</keyword>
<evidence type="ECO:0000256" key="2">
    <source>
        <dbReference type="ARBA" id="ARBA00023043"/>
    </source>
</evidence>
<reference evidence="4 5" key="1">
    <citation type="submission" date="2017-08" db="EMBL/GenBank/DDBJ databases">
        <title>Acidophilic green algal genome provides insights into adaptation to an acidic environment.</title>
        <authorList>
            <person name="Hirooka S."/>
            <person name="Hirose Y."/>
            <person name="Kanesaki Y."/>
            <person name="Higuchi S."/>
            <person name="Fujiwara T."/>
            <person name="Onuma R."/>
            <person name="Era A."/>
            <person name="Ohbayashi R."/>
            <person name="Uzuka A."/>
            <person name="Nozaki H."/>
            <person name="Yoshikawa H."/>
            <person name="Miyagishima S.Y."/>
        </authorList>
    </citation>
    <scope>NUCLEOTIDE SEQUENCE [LARGE SCALE GENOMIC DNA]</scope>
    <source>
        <strain evidence="4 5">NIES-2499</strain>
    </source>
</reference>
<dbReference type="PROSITE" id="PS50297">
    <property type="entry name" value="ANK_REP_REGION"/>
    <property type="match status" value="1"/>
</dbReference>
<name>A0A250XQJ5_9CHLO</name>
<dbReference type="Gene3D" id="1.25.40.20">
    <property type="entry name" value="Ankyrin repeat-containing domain"/>
    <property type="match status" value="1"/>
</dbReference>
<dbReference type="EMBL" id="BEGY01000148">
    <property type="protein sequence ID" value="GAX85070.1"/>
    <property type="molecule type" value="Genomic_DNA"/>
</dbReference>
<proteinExistence type="predicted"/>
<keyword evidence="2 3" id="KW-0040">ANK repeat</keyword>
<dbReference type="STRING" id="1157962.A0A250XQJ5"/>
<dbReference type="SUPFAM" id="SSF48403">
    <property type="entry name" value="Ankyrin repeat"/>
    <property type="match status" value="1"/>
</dbReference>
<keyword evidence="5" id="KW-1185">Reference proteome</keyword>
<dbReference type="InterPro" id="IPR036770">
    <property type="entry name" value="Ankyrin_rpt-contain_sf"/>
</dbReference>
<gene>
    <name evidence="4" type="ORF">CEUSTIGMA_g12490.t1</name>
</gene>
<evidence type="ECO:0000313" key="4">
    <source>
        <dbReference type="EMBL" id="GAX85070.1"/>
    </source>
</evidence>
<dbReference type="PANTHER" id="PTHR24171">
    <property type="entry name" value="ANKYRIN REPEAT DOMAIN-CONTAINING PROTEIN 39-RELATED"/>
    <property type="match status" value="1"/>
</dbReference>